<evidence type="ECO:0000256" key="1">
    <source>
        <dbReference type="ARBA" id="ARBA00004123"/>
    </source>
</evidence>
<evidence type="ECO:0000259" key="8">
    <source>
        <dbReference type="Pfam" id="PF12231"/>
    </source>
</evidence>
<keyword evidence="5" id="KW-0539">Nucleus</keyword>
<feature type="compositionally biased region" description="Polar residues" evidence="7">
    <location>
        <begin position="82"/>
        <end position="93"/>
    </location>
</feature>
<feature type="compositionally biased region" description="Basic and acidic residues" evidence="7">
    <location>
        <begin position="1385"/>
        <end position="1395"/>
    </location>
</feature>
<feature type="compositionally biased region" description="Low complexity" evidence="7">
    <location>
        <begin position="1205"/>
        <end position="1216"/>
    </location>
</feature>
<organism evidence="9 10">
    <name type="scientific">Ascosphaera apis ARSEF 7405</name>
    <dbReference type="NCBI Taxonomy" id="392613"/>
    <lineage>
        <taxon>Eukaryota</taxon>
        <taxon>Fungi</taxon>
        <taxon>Dikarya</taxon>
        <taxon>Ascomycota</taxon>
        <taxon>Pezizomycotina</taxon>
        <taxon>Eurotiomycetes</taxon>
        <taxon>Eurotiomycetidae</taxon>
        <taxon>Onygenales</taxon>
        <taxon>Ascosphaeraceae</taxon>
        <taxon>Ascosphaera</taxon>
    </lineage>
</organism>
<evidence type="ECO:0000313" key="10">
    <source>
        <dbReference type="Proteomes" id="UP000242877"/>
    </source>
</evidence>
<feature type="compositionally biased region" description="Basic and acidic residues" evidence="7">
    <location>
        <begin position="1063"/>
        <end position="1072"/>
    </location>
</feature>
<evidence type="ECO:0000313" key="9">
    <source>
        <dbReference type="EMBL" id="KZZ88005.1"/>
    </source>
</evidence>
<keyword evidence="6" id="KW-0131">Cell cycle</keyword>
<dbReference type="PANTHER" id="PTHR22928">
    <property type="entry name" value="TELOMERE-ASSOCIATED PROTEIN RIF1"/>
    <property type="match status" value="1"/>
</dbReference>
<dbReference type="SUPFAM" id="SSF48371">
    <property type="entry name" value="ARM repeat"/>
    <property type="match status" value="1"/>
</dbReference>
<dbReference type="InterPro" id="IPR016024">
    <property type="entry name" value="ARM-type_fold"/>
</dbReference>
<evidence type="ECO:0000256" key="5">
    <source>
        <dbReference type="ARBA" id="ARBA00023242"/>
    </source>
</evidence>
<feature type="compositionally biased region" description="Polar residues" evidence="7">
    <location>
        <begin position="1483"/>
        <end position="1495"/>
    </location>
</feature>
<keyword evidence="10" id="KW-1185">Reference proteome</keyword>
<feature type="compositionally biased region" description="Basic and acidic residues" evidence="7">
    <location>
        <begin position="1140"/>
        <end position="1152"/>
    </location>
</feature>
<feature type="region of interest" description="Disordered" evidence="7">
    <location>
        <begin position="1"/>
        <end position="50"/>
    </location>
</feature>
<feature type="compositionally biased region" description="Basic residues" evidence="7">
    <location>
        <begin position="1372"/>
        <end position="1384"/>
    </location>
</feature>
<keyword evidence="3" id="KW-0158">Chromosome</keyword>
<feature type="region of interest" description="Disordered" evidence="7">
    <location>
        <begin position="1182"/>
        <end position="1218"/>
    </location>
</feature>
<gene>
    <name evidence="9" type="ORF">AAP_05271</name>
</gene>
<protein>
    <submittedName>
        <fullName evidence="9">Telomere length regulator protein</fullName>
    </submittedName>
</protein>
<keyword evidence="4" id="KW-0779">Telomere</keyword>
<accession>A0A167VTY0</accession>
<evidence type="ECO:0000256" key="7">
    <source>
        <dbReference type="SAM" id="MobiDB-lite"/>
    </source>
</evidence>
<feature type="region of interest" description="Disordered" evidence="7">
    <location>
        <begin position="1063"/>
        <end position="1152"/>
    </location>
</feature>
<dbReference type="GO" id="GO:0140445">
    <property type="term" value="C:chromosome, telomeric repeat region"/>
    <property type="evidence" value="ECO:0007669"/>
    <property type="project" value="TreeGrafter"/>
</dbReference>
<dbReference type="Proteomes" id="UP000242877">
    <property type="component" value="Unassembled WGS sequence"/>
</dbReference>
<dbReference type="GO" id="GO:0005634">
    <property type="term" value="C:nucleus"/>
    <property type="evidence" value="ECO:0007669"/>
    <property type="project" value="UniProtKB-SubCell"/>
</dbReference>
<feature type="region of interest" description="Disordered" evidence="7">
    <location>
        <begin position="1279"/>
        <end position="1308"/>
    </location>
</feature>
<dbReference type="PANTHER" id="PTHR22928:SF3">
    <property type="entry name" value="TELOMERE-ASSOCIATED PROTEIN RIF1"/>
    <property type="match status" value="1"/>
</dbReference>
<feature type="compositionally biased region" description="Acidic residues" evidence="7">
    <location>
        <begin position="1460"/>
        <end position="1474"/>
    </location>
</feature>
<proteinExistence type="predicted"/>
<dbReference type="InterPro" id="IPR022031">
    <property type="entry name" value="Rif1_N"/>
</dbReference>
<evidence type="ECO:0000256" key="6">
    <source>
        <dbReference type="ARBA" id="ARBA00023306"/>
    </source>
</evidence>
<evidence type="ECO:0000256" key="3">
    <source>
        <dbReference type="ARBA" id="ARBA00022454"/>
    </source>
</evidence>
<feature type="region of interest" description="Disordered" evidence="7">
    <location>
        <begin position="77"/>
        <end position="99"/>
    </location>
</feature>
<dbReference type="Pfam" id="PF12231">
    <property type="entry name" value="Rif1_N"/>
    <property type="match status" value="1"/>
</dbReference>
<reference evidence="9 10" key="1">
    <citation type="journal article" date="2016" name="Genome Biol. Evol.">
        <title>Divergent and convergent evolution of fungal pathogenicity.</title>
        <authorList>
            <person name="Shang Y."/>
            <person name="Xiao G."/>
            <person name="Zheng P."/>
            <person name="Cen K."/>
            <person name="Zhan S."/>
            <person name="Wang C."/>
        </authorList>
    </citation>
    <scope>NUCLEOTIDE SEQUENCE [LARGE SCALE GENOMIC DNA]</scope>
    <source>
        <strain evidence="9 10">ARSEF 7405</strain>
    </source>
</reference>
<dbReference type="GO" id="GO:0000723">
    <property type="term" value="P:telomere maintenance"/>
    <property type="evidence" value="ECO:0007669"/>
    <property type="project" value="TreeGrafter"/>
</dbReference>
<feature type="domain" description="Telomere-associated protein Rif1 N-terminal" evidence="8">
    <location>
        <begin position="137"/>
        <end position="503"/>
    </location>
</feature>
<feature type="compositionally biased region" description="Pro residues" evidence="7">
    <location>
        <begin position="1"/>
        <end position="11"/>
    </location>
</feature>
<feature type="compositionally biased region" description="Low complexity" evidence="7">
    <location>
        <begin position="12"/>
        <end position="22"/>
    </location>
</feature>
<evidence type="ECO:0000256" key="4">
    <source>
        <dbReference type="ARBA" id="ARBA00022895"/>
    </source>
</evidence>
<feature type="region of interest" description="Disordered" evidence="7">
    <location>
        <begin position="1336"/>
        <end position="1495"/>
    </location>
</feature>
<comment type="subcellular location">
    <subcellularLocation>
        <location evidence="2">Chromosome</location>
        <location evidence="2">Telomere</location>
    </subcellularLocation>
    <subcellularLocation>
        <location evidence="1">Nucleus</location>
    </subcellularLocation>
</comment>
<evidence type="ECO:0000256" key="2">
    <source>
        <dbReference type="ARBA" id="ARBA00004574"/>
    </source>
</evidence>
<dbReference type="EMBL" id="AZGZ01000029">
    <property type="protein sequence ID" value="KZZ88005.1"/>
    <property type="molecule type" value="Genomic_DNA"/>
</dbReference>
<feature type="compositionally biased region" description="Basic residues" evidence="7">
    <location>
        <begin position="1438"/>
        <end position="1454"/>
    </location>
</feature>
<comment type="caution">
    <text evidence="9">The sequence shown here is derived from an EMBL/GenBank/DDBJ whole genome shotgun (WGS) entry which is preliminary data.</text>
</comment>
<dbReference type="VEuPathDB" id="FungiDB:AAP_05271"/>
<dbReference type="OrthoDB" id="5399929at2759"/>
<feature type="compositionally biased region" description="Low complexity" evidence="7">
    <location>
        <begin position="1428"/>
        <end position="1437"/>
    </location>
</feature>
<sequence>MAPAPRPPTPPRVSSSNSSMPPCNAAKQHAQQPPLVPLESGPATPHAAGALNPLTSIQATAKRVGFSPLPSYIQPDVFTEGPRSTTPLRNVTPSRDCRPGKSILKSVNAAKTTSVAPTAQPSQSAAVFLEAALQELTSGDRTSRIDAYVTLARSWKLYMDMPDGASLLQGVPGISRFIRRDIIEVGDDYEPQNINVVHQALALMMVLVMYQGSSSRLPDDIKTFIIDQSVAALQSRKLPKLLVTDYLKLISLQQLSPRSLPSGRVSQILTALHSLTDHVEGKAIVSQRIAVYAKLFRQVRPIFVNQASLWIEHLITAFFHPLEEIWKRAIYLALSISSEGPSAQVSKALRAVLDIPRDNGSKFLHTLCERLGSMVSKRNQQVPLIWSTILLLLRSSKFNLERWPDLKEWLLVLERCFNTTDSGIRSEAFRAWNRLIYCLLPSELLSKRTVIMLGRPMFSQLDRRKPDRAVMNRALQSYNFLLYLAFHPSTTAPRLELYWQEYINQAFEDHWAKNSATHRRACDILAALLWNAHPKVWDERKVSNPETHLETSDLPRIDPKWVKSRLSIVLPAFETLLKNASWTTDNFGESGVGIGWSNLCRTLADACSKEITPSADTMQALASLLGMFQRVWKTSPASLNVSEDNPERVYDIFKFLYTTLASHLGSILSSDRRLLKTSQETYQTTTTPTHRHPASNKHQKTPTLHFMHMIFSHLPAPPQESFNSLFEAILEASINARISTSAQLEIYRQVHELLPGFLNSSDYQEHLNRASQVILKSTRLLLSSPASQKLPGGVQQQLDEVLDILSSAVSLGTSPSEWKLTFIKLVNHAKEQLDDEAAIRIIDLLSSSPVALLGTELRSFGIDYCTELTKQAEIICASISKDRSRDTIKRYSPAAALKHLHTLINLCLFEIYNEIGSIPVASAKEFIKATQSYLTNTGVTELPEVFALVHEGLIVYLKDGDRLILEEECARPVASSIRNLTARTSKLLWRTLENDPSKVHTLAPIIVGGLVSASQSTVDYSVNMWNKIFGHLSVPRCPESITKALSTLKPGTGATAPILVKESESESEDFHVHTKAPKTKTAQSNSNSKSKVNSRKATPTTVQEHDTPAESSLAPSTPEADLFCEEDPNGSEAANFAKDGTQDDRSLIRKPGEAPIRGVFAGHRNFDSNTSGYVDLWQSTLSSPGLGNDSDVPASSPTPGSKGIQSQQSLLTQESTAAQSPAYPIIPLEKQVSQTELIEETILYEDTEPPNTVQVEDTILVSSPQERDYENAIIYEPASPAESSHDETLQPSQGVPHYPSIGSDVDEHQPKIPEEDLVASQLTVDLEMSMGLDADVHPDMASTAPQNAQKRKRNISDEDNEQSDSSDSQKSYRTRSQRRKKNRKTPLEREHERSAPEAISNVDMTPSRMTRSSSRKLKNEQEGTTAQSTKPKSSSQTRKQRRKSSGSRKRVSKGRKVEEETIMDQDVGEADVNGEDTPMVNDEGTSGEPSQLSSSNIVGQLEAVLSNIKSSELDMKTARAIDDTLFQIKLAAYHAVEKQNQQSSDE</sequence>
<name>A0A167VTY0_9EURO</name>